<feature type="transmembrane region" description="Helical" evidence="2">
    <location>
        <begin position="6"/>
        <end position="28"/>
    </location>
</feature>
<organism evidence="3 4">
    <name type="scientific">Apiospora rasikravindrae</name>
    <dbReference type="NCBI Taxonomy" id="990691"/>
    <lineage>
        <taxon>Eukaryota</taxon>
        <taxon>Fungi</taxon>
        <taxon>Dikarya</taxon>
        <taxon>Ascomycota</taxon>
        <taxon>Pezizomycotina</taxon>
        <taxon>Sordariomycetes</taxon>
        <taxon>Xylariomycetidae</taxon>
        <taxon>Amphisphaeriales</taxon>
        <taxon>Apiosporaceae</taxon>
        <taxon>Apiospora</taxon>
    </lineage>
</organism>
<accession>A0ABR1SXS6</accession>
<protein>
    <submittedName>
        <fullName evidence="3">Uncharacterized protein</fullName>
    </submittedName>
</protein>
<reference evidence="3 4" key="1">
    <citation type="submission" date="2023-01" db="EMBL/GenBank/DDBJ databases">
        <title>Analysis of 21 Apiospora genomes using comparative genomics revels a genus with tremendous synthesis potential of carbohydrate active enzymes and secondary metabolites.</title>
        <authorList>
            <person name="Sorensen T."/>
        </authorList>
    </citation>
    <scope>NUCLEOTIDE SEQUENCE [LARGE SCALE GENOMIC DNA]</scope>
    <source>
        <strain evidence="3 4">CBS 33761</strain>
    </source>
</reference>
<evidence type="ECO:0000313" key="3">
    <source>
        <dbReference type="EMBL" id="KAK8038524.1"/>
    </source>
</evidence>
<keyword evidence="2" id="KW-0812">Transmembrane</keyword>
<keyword evidence="2" id="KW-1133">Transmembrane helix</keyword>
<name>A0ABR1SXS6_9PEZI</name>
<feature type="compositionally biased region" description="Acidic residues" evidence="1">
    <location>
        <begin position="52"/>
        <end position="70"/>
    </location>
</feature>
<dbReference type="EMBL" id="JAQQWK010000006">
    <property type="protein sequence ID" value="KAK8038524.1"/>
    <property type="molecule type" value="Genomic_DNA"/>
</dbReference>
<evidence type="ECO:0000256" key="2">
    <source>
        <dbReference type="SAM" id="Phobius"/>
    </source>
</evidence>
<keyword evidence="2" id="KW-0472">Membrane</keyword>
<comment type="caution">
    <text evidence="3">The sequence shown here is derived from an EMBL/GenBank/DDBJ whole genome shotgun (WGS) entry which is preliminary data.</text>
</comment>
<evidence type="ECO:0000256" key="1">
    <source>
        <dbReference type="SAM" id="MobiDB-lite"/>
    </source>
</evidence>
<evidence type="ECO:0000313" key="4">
    <source>
        <dbReference type="Proteomes" id="UP001444661"/>
    </source>
</evidence>
<dbReference type="Proteomes" id="UP001444661">
    <property type="component" value="Unassembled WGS sequence"/>
</dbReference>
<sequence>MPPLHTTLAVLCFFVLYLAVVCGGAYLFSRAGSSSWRPVERRGELLLADGESGLEDSGGDDDDDGDEEEDLHGVRNYHAWSHYSLVPDTDVDSFSSDSS</sequence>
<feature type="region of interest" description="Disordered" evidence="1">
    <location>
        <begin position="47"/>
        <end position="71"/>
    </location>
</feature>
<keyword evidence="4" id="KW-1185">Reference proteome</keyword>
<gene>
    <name evidence="3" type="ORF">PG993_006935</name>
</gene>
<proteinExistence type="predicted"/>